<dbReference type="Pfam" id="PF00155">
    <property type="entry name" value="Aminotran_1_2"/>
    <property type="match status" value="1"/>
</dbReference>
<evidence type="ECO:0000256" key="4">
    <source>
        <dbReference type="ARBA" id="ARBA00022576"/>
    </source>
</evidence>
<dbReference type="PANTHER" id="PTHR46383">
    <property type="entry name" value="ASPARTATE AMINOTRANSFERASE"/>
    <property type="match status" value="1"/>
</dbReference>
<dbReference type="InterPro" id="IPR015421">
    <property type="entry name" value="PyrdxlP-dep_Trfase_major"/>
</dbReference>
<organism evidence="10 11">
    <name type="scientific">Thioclava indica</name>
    <dbReference type="NCBI Taxonomy" id="1353528"/>
    <lineage>
        <taxon>Bacteria</taxon>
        <taxon>Pseudomonadati</taxon>
        <taxon>Pseudomonadota</taxon>
        <taxon>Alphaproteobacteria</taxon>
        <taxon>Rhodobacterales</taxon>
        <taxon>Paracoccaceae</taxon>
        <taxon>Thioclava</taxon>
    </lineage>
</organism>
<dbReference type="OrthoDB" id="9763453at2"/>
<dbReference type="PANTHER" id="PTHR46383:SF1">
    <property type="entry name" value="ASPARTATE AMINOTRANSFERASE"/>
    <property type="match status" value="1"/>
</dbReference>
<dbReference type="eggNOG" id="COG0436">
    <property type="taxonomic scope" value="Bacteria"/>
</dbReference>
<dbReference type="InterPro" id="IPR004839">
    <property type="entry name" value="Aminotransferase_I/II_large"/>
</dbReference>
<protein>
    <recommendedName>
        <fullName evidence="8">Aminotransferase</fullName>
        <ecNumber evidence="8">2.6.1.-</ecNumber>
    </recommendedName>
</protein>
<dbReference type="AlphaFoldDB" id="A0A074JZ22"/>
<keyword evidence="4 8" id="KW-0032">Aminotransferase</keyword>
<comment type="subunit">
    <text evidence="3">Homodimer.</text>
</comment>
<dbReference type="Gene3D" id="3.90.1150.10">
    <property type="entry name" value="Aspartate Aminotransferase, domain 1"/>
    <property type="match status" value="1"/>
</dbReference>
<evidence type="ECO:0000256" key="7">
    <source>
        <dbReference type="ARBA" id="ARBA00049185"/>
    </source>
</evidence>
<keyword evidence="6" id="KW-0663">Pyridoxal phosphate</keyword>
<dbReference type="PROSITE" id="PS00105">
    <property type="entry name" value="AA_TRANSFER_CLASS_1"/>
    <property type="match status" value="1"/>
</dbReference>
<dbReference type="InterPro" id="IPR004838">
    <property type="entry name" value="NHTrfase_class1_PyrdxlP-BS"/>
</dbReference>
<gene>
    <name evidence="10" type="ORF">DT23_01790</name>
</gene>
<dbReference type="SUPFAM" id="SSF53383">
    <property type="entry name" value="PLP-dependent transferases"/>
    <property type="match status" value="1"/>
</dbReference>
<dbReference type="GO" id="GO:0004069">
    <property type="term" value="F:L-aspartate:2-oxoglutarate aminotransferase activity"/>
    <property type="evidence" value="ECO:0007669"/>
    <property type="project" value="UniProtKB-EC"/>
</dbReference>
<name>A0A074JZ22_9RHOB</name>
<proteinExistence type="inferred from homology"/>
<comment type="cofactor">
    <cofactor evidence="1 8">
        <name>pyridoxal 5'-phosphate</name>
        <dbReference type="ChEBI" id="CHEBI:597326"/>
    </cofactor>
</comment>
<dbReference type="FunFam" id="3.40.640.10:FF:000033">
    <property type="entry name" value="Aspartate aminotransferase"/>
    <property type="match status" value="1"/>
</dbReference>
<dbReference type="InterPro" id="IPR015424">
    <property type="entry name" value="PyrdxlP-dep_Trfase"/>
</dbReference>
<evidence type="ECO:0000256" key="8">
    <source>
        <dbReference type="RuleBase" id="RU000481"/>
    </source>
</evidence>
<evidence type="ECO:0000259" key="9">
    <source>
        <dbReference type="Pfam" id="PF00155"/>
    </source>
</evidence>
<sequence length="400" mass="42767">MAFLSDTLARVKPSPTVAMTGKVADLRAQGRDVIGLSAGEPDFDTPDNIKAAAKTAIDAGRTKYTAVDGIAELKAAICAKFARENDLSYTPSQVSVSSGGKQVLFNALMATLNPGDEVIIPTPYWVSYPDMVLIGGGTPVFVQGEAARGYKISPEALEAAITPQTKWFLFNSPSNPSGAAYSRAELRALTDVLMRHPHVWVMTDDMYEHLVFDGFEFSTPAQIEPGLYTRTLTVNGVSKAYAMTGWRIGYAAGPEPLIAAMRKVQSQSTSNPCSISQWAAVEALNGPQDYITTSRAAFKRRRDLVVAGLNACPGITCPTPEGAFYVYPSIKDCIGKTSAGGVKITDDESFANALLNEGDVAVVFGAAFGLSPNFRISYATSDEALIKACARIKNFCEGLR</sequence>
<evidence type="ECO:0000313" key="10">
    <source>
        <dbReference type="EMBL" id="KEO61729.1"/>
    </source>
</evidence>
<dbReference type="InterPro" id="IPR050596">
    <property type="entry name" value="AspAT/PAT-like"/>
</dbReference>
<feature type="domain" description="Aminotransferase class I/classII large" evidence="9">
    <location>
        <begin position="32"/>
        <end position="392"/>
    </location>
</feature>
<comment type="similarity">
    <text evidence="2 8">Belongs to the class-I pyridoxal-phosphate-dependent aminotransferase family.</text>
</comment>
<dbReference type="GO" id="GO:0006520">
    <property type="term" value="P:amino acid metabolic process"/>
    <property type="evidence" value="ECO:0007669"/>
    <property type="project" value="InterPro"/>
</dbReference>
<keyword evidence="5 8" id="KW-0808">Transferase</keyword>
<dbReference type="InterPro" id="IPR015422">
    <property type="entry name" value="PyrdxlP-dep_Trfase_small"/>
</dbReference>
<evidence type="ECO:0000256" key="5">
    <source>
        <dbReference type="ARBA" id="ARBA00022679"/>
    </source>
</evidence>
<dbReference type="EC" id="2.6.1.-" evidence="8"/>
<comment type="caution">
    <text evidence="10">The sequence shown here is derived from an EMBL/GenBank/DDBJ whole genome shotgun (WGS) entry which is preliminary data.</text>
</comment>
<dbReference type="RefSeq" id="WP_038127764.1">
    <property type="nucleotide sequence ID" value="NZ_AUNB01000001.1"/>
</dbReference>
<comment type="catalytic activity">
    <reaction evidence="7">
        <text>L-aspartate + 2-oxoglutarate = oxaloacetate + L-glutamate</text>
        <dbReference type="Rhea" id="RHEA:21824"/>
        <dbReference type="ChEBI" id="CHEBI:16452"/>
        <dbReference type="ChEBI" id="CHEBI:16810"/>
        <dbReference type="ChEBI" id="CHEBI:29985"/>
        <dbReference type="ChEBI" id="CHEBI:29991"/>
        <dbReference type="EC" id="2.6.1.1"/>
    </reaction>
</comment>
<dbReference type="GO" id="GO:0030170">
    <property type="term" value="F:pyridoxal phosphate binding"/>
    <property type="evidence" value="ECO:0007669"/>
    <property type="project" value="InterPro"/>
</dbReference>
<accession>A0A074JZ22</accession>
<dbReference type="STRING" id="1353528.DT23_01790"/>
<reference evidence="10 11" key="1">
    <citation type="journal article" date="2015" name="Antonie Van Leeuwenhoek">
        <title>Thioclava indica sp. nov., isolated from surface seawater of the Indian Ocean.</title>
        <authorList>
            <person name="Liu Y."/>
            <person name="Lai Q."/>
            <person name="Du J."/>
            <person name="Xu H."/>
            <person name="Jiang L."/>
            <person name="Shao Z."/>
        </authorList>
    </citation>
    <scope>NUCLEOTIDE SEQUENCE [LARGE SCALE GENOMIC DNA]</scope>
    <source>
        <strain evidence="10 11">DT23-4</strain>
    </source>
</reference>
<dbReference type="Proteomes" id="UP000027471">
    <property type="component" value="Unassembled WGS sequence"/>
</dbReference>
<evidence type="ECO:0000313" key="11">
    <source>
        <dbReference type="Proteomes" id="UP000027471"/>
    </source>
</evidence>
<evidence type="ECO:0000256" key="1">
    <source>
        <dbReference type="ARBA" id="ARBA00001933"/>
    </source>
</evidence>
<dbReference type="EMBL" id="AUNB01000001">
    <property type="protein sequence ID" value="KEO61729.1"/>
    <property type="molecule type" value="Genomic_DNA"/>
</dbReference>
<evidence type="ECO:0000256" key="6">
    <source>
        <dbReference type="ARBA" id="ARBA00022898"/>
    </source>
</evidence>
<dbReference type="CDD" id="cd00609">
    <property type="entry name" value="AAT_like"/>
    <property type="match status" value="1"/>
</dbReference>
<keyword evidence="11" id="KW-1185">Reference proteome</keyword>
<evidence type="ECO:0000256" key="3">
    <source>
        <dbReference type="ARBA" id="ARBA00011738"/>
    </source>
</evidence>
<dbReference type="Gene3D" id="3.40.640.10">
    <property type="entry name" value="Type I PLP-dependent aspartate aminotransferase-like (Major domain)"/>
    <property type="match status" value="1"/>
</dbReference>
<evidence type="ECO:0000256" key="2">
    <source>
        <dbReference type="ARBA" id="ARBA00007441"/>
    </source>
</evidence>